<organism evidence="3 4">
    <name type="scientific">Zoogloea ramigera</name>
    <dbReference type="NCBI Taxonomy" id="350"/>
    <lineage>
        <taxon>Bacteria</taxon>
        <taxon>Pseudomonadati</taxon>
        <taxon>Pseudomonadota</taxon>
        <taxon>Betaproteobacteria</taxon>
        <taxon>Rhodocyclales</taxon>
        <taxon>Zoogloeaceae</taxon>
        <taxon>Zoogloea</taxon>
    </lineage>
</organism>
<keyword evidence="4" id="KW-1185">Reference proteome</keyword>
<dbReference type="OrthoDB" id="8140134at2"/>
<feature type="region of interest" description="Disordered" evidence="1">
    <location>
        <begin position="27"/>
        <end position="50"/>
    </location>
</feature>
<feature type="compositionally biased region" description="Gly residues" evidence="1">
    <location>
        <begin position="33"/>
        <end position="45"/>
    </location>
</feature>
<evidence type="ECO:0000256" key="1">
    <source>
        <dbReference type="SAM" id="MobiDB-lite"/>
    </source>
</evidence>
<protein>
    <submittedName>
        <fullName evidence="3">Uncharacterized protein</fullName>
    </submittedName>
</protein>
<proteinExistence type="predicted"/>
<gene>
    <name evidence="3" type="ORF">ZRA01_29820</name>
</gene>
<dbReference type="EMBL" id="BJNV01000057">
    <property type="protein sequence ID" value="GEC96909.1"/>
    <property type="molecule type" value="Genomic_DNA"/>
</dbReference>
<evidence type="ECO:0000313" key="3">
    <source>
        <dbReference type="EMBL" id="GEC96909.1"/>
    </source>
</evidence>
<sequence>MKSKQGRFALALASLLLAGSAWAQASPEAAPGAGRGMGPGAGMGPGHCMQADPAQPNCGWRMSRRNSPGYGLMTPEERAAHQNRLRSFQSREECLAYMQDHHAQMGERAKAQGKTLPAPRMRLCDRLPPASGR</sequence>
<feature type="signal peptide" evidence="2">
    <location>
        <begin position="1"/>
        <end position="23"/>
    </location>
</feature>
<comment type="caution">
    <text evidence="3">The sequence shown here is derived from an EMBL/GenBank/DDBJ whole genome shotgun (WGS) entry which is preliminary data.</text>
</comment>
<keyword evidence="2" id="KW-0732">Signal</keyword>
<dbReference type="RefSeq" id="WP_141353685.1">
    <property type="nucleotide sequence ID" value="NZ_BJNV01000057.1"/>
</dbReference>
<evidence type="ECO:0000256" key="2">
    <source>
        <dbReference type="SAM" id="SignalP"/>
    </source>
</evidence>
<dbReference type="AlphaFoldDB" id="A0A4Y4CYX8"/>
<reference evidence="3 4" key="1">
    <citation type="submission" date="2019-06" db="EMBL/GenBank/DDBJ databases">
        <title>Whole genome shotgun sequence of Zoogloea ramigera NBRC 15342.</title>
        <authorList>
            <person name="Hosoyama A."/>
            <person name="Uohara A."/>
            <person name="Ohji S."/>
            <person name="Ichikawa N."/>
        </authorList>
    </citation>
    <scope>NUCLEOTIDE SEQUENCE [LARGE SCALE GENOMIC DNA]</scope>
    <source>
        <strain evidence="3 4">NBRC 15342</strain>
    </source>
</reference>
<evidence type="ECO:0000313" key="4">
    <source>
        <dbReference type="Proteomes" id="UP000318422"/>
    </source>
</evidence>
<accession>A0A4Y4CYX8</accession>
<feature type="region of interest" description="Disordered" evidence="1">
    <location>
        <begin position="105"/>
        <end position="133"/>
    </location>
</feature>
<feature type="region of interest" description="Disordered" evidence="1">
    <location>
        <begin position="55"/>
        <end position="74"/>
    </location>
</feature>
<feature type="chain" id="PRO_5021233334" evidence="2">
    <location>
        <begin position="24"/>
        <end position="133"/>
    </location>
</feature>
<dbReference type="Proteomes" id="UP000318422">
    <property type="component" value="Unassembled WGS sequence"/>
</dbReference>
<name>A0A4Y4CYX8_ZOORA</name>